<sequence length="180" mass="21706">MEREQYDLFTSLVDVYSQAMKEVNTEALFRERNTLERVTGMMAWNLLPYDQRRNRRWQLLQILMKGGDEEGRFKFNHLFCQWDDKVTAAIQLLESLMPDEQDPVEKGLLFRLHAMFLTEQYLLNINKDPERSLHNDYYVMMGAMDDFYQSKHAMQVGVADLQSHFTEMYRNWEKRPYRDV</sequence>
<evidence type="ECO:0000313" key="2">
    <source>
        <dbReference type="Proteomes" id="UP000659124"/>
    </source>
</evidence>
<dbReference type="RefSeq" id="WP_188089907.1">
    <property type="nucleotide sequence ID" value="NZ_JACVFC010000003.1"/>
</dbReference>
<comment type="caution">
    <text evidence="1">The sequence shown here is derived from an EMBL/GenBank/DDBJ whole genome shotgun (WGS) entry which is preliminary data.</text>
</comment>
<dbReference type="Proteomes" id="UP000659124">
    <property type="component" value="Unassembled WGS sequence"/>
</dbReference>
<keyword evidence="2" id="KW-1185">Reference proteome</keyword>
<reference evidence="1 2" key="1">
    <citation type="submission" date="2020-09" db="EMBL/GenBank/DDBJ databases">
        <title>Genome sequences of type strains of Chitinophaga qingshengii and Chitinophaga varians.</title>
        <authorList>
            <person name="Kittiwongwattana C."/>
        </authorList>
    </citation>
    <scope>NUCLEOTIDE SEQUENCE [LARGE SCALE GENOMIC DNA]</scope>
    <source>
        <strain evidence="1 2">JCM 30026</strain>
    </source>
</reference>
<protein>
    <submittedName>
        <fullName evidence="1">Uncharacterized protein</fullName>
    </submittedName>
</protein>
<organism evidence="1 2">
    <name type="scientific">Chitinophaga qingshengii</name>
    <dbReference type="NCBI Taxonomy" id="1569794"/>
    <lineage>
        <taxon>Bacteria</taxon>
        <taxon>Pseudomonadati</taxon>
        <taxon>Bacteroidota</taxon>
        <taxon>Chitinophagia</taxon>
        <taxon>Chitinophagales</taxon>
        <taxon>Chitinophagaceae</taxon>
        <taxon>Chitinophaga</taxon>
    </lineage>
</organism>
<accession>A0ABR7TTI9</accession>
<gene>
    <name evidence="1" type="ORF">ICL07_20460</name>
</gene>
<proteinExistence type="predicted"/>
<name>A0ABR7TTI9_9BACT</name>
<evidence type="ECO:0000313" key="1">
    <source>
        <dbReference type="EMBL" id="MBC9932771.1"/>
    </source>
</evidence>
<dbReference type="EMBL" id="JACVFC010000003">
    <property type="protein sequence ID" value="MBC9932771.1"/>
    <property type="molecule type" value="Genomic_DNA"/>
</dbReference>